<dbReference type="InterPro" id="IPR027417">
    <property type="entry name" value="P-loop_NTPase"/>
</dbReference>
<dbReference type="OrthoDB" id="9800332at2"/>
<dbReference type="Pfam" id="PF01202">
    <property type="entry name" value="SKI"/>
    <property type="match status" value="1"/>
</dbReference>
<comment type="catalytic activity">
    <reaction evidence="9 10">
        <text>D-gluconate + ATP = 6-phospho-D-gluconate + ADP + H(+)</text>
        <dbReference type="Rhea" id="RHEA:19433"/>
        <dbReference type="ChEBI" id="CHEBI:15378"/>
        <dbReference type="ChEBI" id="CHEBI:18391"/>
        <dbReference type="ChEBI" id="CHEBI:30616"/>
        <dbReference type="ChEBI" id="CHEBI:58759"/>
        <dbReference type="ChEBI" id="CHEBI:456216"/>
        <dbReference type="EC" id="2.7.1.12"/>
    </reaction>
</comment>
<dbReference type="InterPro" id="IPR031322">
    <property type="entry name" value="Shikimate/glucono_kinase"/>
</dbReference>
<dbReference type="NCBIfam" id="TIGR01313">
    <property type="entry name" value="therm_gnt_kin"/>
    <property type="match status" value="1"/>
</dbReference>
<dbReference type="PANTHER" id="PTHR43442:SF3">
    <property type="entry name" value="GLUCONOKINASE-RELATED"/>
    <property type="match status" value="1"/>
</dbReference>
<dbReference type="KEGG" id="mbd:MEBOL_004086"/>
<evidence type="ECO:0000256" key="2">
    <source>
        <dbReference type="ARBA" id="ARBA00008420"/>
    </source>
</evidence>
<keyword evidence="5 10" id="KW-0547">Nucleotide-binding</keyword>
<evidence type="ECO:0000256" key="8">
    <source>
        <dbReference type="ARBA" id="ARBA00023064"/>
    </source>
</evidence>
<keyword evidence="8" id="KW-0311">Gluconate utilization</keyword>
<evidence type="ECO:0000313" key="11">
    <source>
        <dbReference type="EMBL" id="ATB30625.1"/>
    </source>
</evidence>
<dbReference type="GO" id="GO:0005524">
    <property type="term" value="F:ATP binding"/>
    <property type="evidence" value="ECO:0007669"/>
    <property type="project" value="UniProtKB-KW"/>
</dbReference>
<dbReference type="GO" id="GO:0005737">
    <property type="term" value="C:cytoplasm"/>
    <property type="evidence" value="ECO:0007669"/>
    <property type="project" value="TreeGrafter"/>
</dbReference>
<dbReference type="EC" id="2.7.1.12" evidence="3 10"/>
<evidence type="ECO:0000256" key="7">
    <source>
        <dbReference type="ARBA" id="ARBA00022840"/>
    </source>
</evidence>
<evidence type="ECO:0000256" key="3">
    <source>
        <dbReference type="ARBA" id="ARBA00012054"/>
    </source>
</evidence>
<evidence type="ECO:0000313" key="12">
    <source>
        <dbReference type="Proteomes" id="UP000217289"/>
    </source>
</evidence>
<accession>A0A250IFT3</accession>
<evidence type="ECO:0000256" key="9">
    <source>
        <dbReference type="ARBA" id="ARBA00048090"/>
    </source>
</evidence>
<comment type="pathway">
    <text evidence="1">Carbohydrate acid metabolism.</text>
</comment>
<dbReference type="EMBL" id="CP022163">
    <property type="protein sequence ID" value="ATB30625.1"/>
    <property type="molecule type" value="Genomic_DNA"/>
</dbReference>
<evidence type="ECO:0000256" key="6">
    <source>
        <dbReference type="ARBA" id="ARBA00022777"/>
    </source>
</evidence>
<keyword evidence="7 10" id="KW-0067">ATP-binding</keyword>
<evidence type="ECO:0000256" key="4">
    <source>
        <dbReference type="ARBA" id="ARBA00022679"/>
    </source>
</evidence>
<proteinExistence type="inferred from homology"/>
<sequence length="165" mass="17970">MVVIVMGVSGAGKTTVGTRLARALGWTFRDGDDYHSPGSIAKMTGGLALTDEDREPWLERMREVIAQALAADEGLVLACSALKESYRRRLSVDAAREKWVFLHVPREVLAERLANRRGHFMSAVLLDSQLVTLEVPQGALWVDASAPLDEVVAHILQVLGPQTPG</sequence>
<dbReference type="GO" id="GO:0019521">
    <property type="term" value="P:D-gluconate metabolic process"/>
    <property type="evidence" value="ECO:0007669"/>
    <property type="project" value="UniProtKB-KW"/>
</dbReference>
<reference evidence="11 12" key="1">
    <citation type="submission" date="2017-06" db="EMBL/GenBank/DDBJ databases">
        <authorList>
            <person name="Kim H.J."/>
            <person name="Triplett B.A."/>
        </authorList>
    </citation>
    <scope>NUCLEOTIDE SEQUENCE [LARGE SCALE GENOMIC DNA]</scope>
    <source>
        <strain evidence="11 12">DSM 14713</strain>
    </source>
</reference>
<dbReference type="PANTHER" id="PTHR43442">
    <property type="entry name" value="GLUCONOKINASE-RELATED"/>
    <property type="match status" value="1"/>
</dbReference>
<dbReference type="Proteomes" id="UP000217289">
    <property type="component" value="Chromosome"/>
</dbReference>
<dbReference type="Gene3D" id="3.40.50.300">
    <property type="entry name" value="P-loop containing nucleotide triphosphate hydrolases"/>
    <property type="match status" value="1"/>
</dbReference>
<dbReference type="GO" id="GO:0046316">
    <property type="term" value="F:gluconokinase activity"/>
    <property type="evidence" value="ECO:0007669"/>
    <property type="project" value="UniProtKB-EC"/>
</dbReference>
<evidence type="ECO:0000256" key="5">
    <source>
        <dbReference type="ARBA" id="ARBA00022741"/>
    </source>
</evidence>
<evidence type="ECO:0000256" key="1">
    <source>
        <dbReference type="ARBA" id="ARBA00004761"/>
    </source>
</evidence>
<evidence type="ECO:0000256" key="10">
    <source>
        <dbReference type="RuleBase" id="RU363066"/>
    </source>
</evidence>
<dbReference type="FunFam" id="3.40.50.300:FF:000522">
    <property type="entry name" value="Gluconokinase"/>
    <property type="match status" value="1"/>
</dbReference>
<name>A0A250IFT3_9BACT</name>
<comment type="similarity">
    <text evidence="2 10">Belongs to the gluconokinase GntK/GntV family.</text>
</comment>
<dbReference type="InterPro" id="IPR006001">
    <property type="entry name" value="Therm_gnt_kin"/>
</dbReference>
<keyword evidence="12" id="KW-1185">Reference proteome</keyword>
<organism evidence="11 12">
    <name type="scientific">Melittangium boletus DSM 14713</name>
    <dbReference type="NCBI Taxonomy" id="1294270"/>
    <lineage>
        <taxon>Bacteria</taxon>
        <taxon>Pseudomonadati</taxon>
        <taxon>Myxococcota</taxon>
        <taxon>Myxococcia</taxon>
        <taxon>Myxococcales</taxon>
        <taxon>Cystobacterineae</taxon>
        <taxon>Archangiaceae</taxon>
        <taxon>Melittangium</taxon>
    </lineage>
</organism>
<gene>
    <name evidence="11" type="ORF">MEBOL_004086</name>
</gene>
<protein>
    <recommendedName>
        <fullName evidence="3 10">Gluconokinase</fullName>
        <ecNumber evidence="3 10">2.7.1.12</ecNumber>
    </recommendedName>
</protein>
<dbReference type="AlphaFoldDB" id="A0A250IFT3"/>
<dbReference type="CDD" id="cd02021">
    <property type="entry name" value="GntK"/>
    <property type="match status" value="1"/>
</dbReference>
<keyword evidence="6 10" id="KW-0418">Kinase</keyword>
<dbReference type="RefSeq" id="WP_095979055.1">
    <property type="nucleotide sequence ID" value="NZ_CP022163.1"/>
</dbReference>
<keyword evidence="4 10" id="KW-0808">Transferase</keyword>
<dbReference type="SUPFAM" id="SSF52540">
    <property type="entry name" value="P-loop containing nucleoside triphosphate hydrolases"/>
    <property type="match status" value="1"/>
</dbReference>